<dbReference type="EMBL" id="JAIVFQ010000046">
    <property type="protein sequence ID" value="MCC5602227.1"/>
    <property type="molecule type" value="Genomic_DNA"/>
</dbReference>
<evidence type="ECO:0008006" key="4">
    <source>
        <dbReference type="Google" id="ProtNLM"/>
    </source>
</evidence>
<gene>
    <name evidence="2" type="ORF">LC586_24255</name>
</gene>
<keyword evidence="1" id="KW-0472">Membrane</keyword>
<comment type="caution">
    <text evidence="2">The sequence shown here is derived from an EMBL/GenBank/DDBJ whole genome shotgun (WGS) entry which is preliminary data.</text>
</comment>
<organism evidence="2 3">
    <name type="scientific">Nostoc favosum CHAB5714</name>
    <dbReference type="NCBI Taxonomy" id="2780399"/>
    <lineage>
        <taxon>Bacteria</taxon>
        <taxon>Bacillati</taxon>
        <taxon>Cyanobacteriota</taxon>
        <taxon>Cyanophyceae</taxon>
        <taxon>Nostocales</taxon>
        <taxon>Nostocaceae</taxon>
        <taxon>Nostoc</taxon>
        <taxon>Nostoc favosum</taxon>
    </lineage>
</organism>
<evidence type="ECO:0000256" key="1">
    <source>
        <dbReference type="SAM" id="Phobius"/>
    </source>
</evidence>
<keyword evidence="1" id="KW-0812">Transmembrane</keyword>
<reference evidence="2 3" key="1">
    <citation type="journal article" date="2021" name="Microorganisms">
        <title>Genome Evolution of Filamentous Cyanobacterium Nostoc Species: From Facultative Symbiosis to Free Living.</title>
        <authorList>
            <person name="Huo D."/>
            <person name="Li H."/>
            <person name="Cai F."/>
            <person name="Guo X."/>
            <person name="Qiao Z."/>
            <person name="Wang W."/>
            <person name="Yu G."/>
            <person name="Li R."/>
        </authorList>
    </citation>
    <scope>NUCLEOTIDE SEQUENCE [LARGE SCALE GENOMIC DNA]</scope>
    <source>
        <strain evidence="2 3">CHAB 5714</strain>
    </source>
</reference>
<proteinExistence type="predicted"/>
<evidence type="ECO:0000313" key="2">
    <source>
        <dbReference type="EMBL" id="MCC5602227.1"/>
    </source>
</evidence>
<dbReference type="RefSeq" id="WP_229487194.1">
    <property type="nucleotide sequence ID" value="NZ_JAIVFQ010000046.1"/>
</dbReference>
<sequence length="135" mass="15010">MSRKQLVLGCAIATFAFSATLSGCILTFGQKKPNYLSITIPVNYAKLAFGLGLAGTGLTVFLANRIEVVERRELPKPVLIPTPCQGCRYFHGYIYNGVIFNCAVHPQGWLLEQCPDWQGYQKLTTRSKTYDDDSN</sequence>
<protein>
    <recommendedName>
        <fullName evidence="4">Lipoprotein</fullName>
    </recommendedName>
</protein>
<accession>A0ABS8IFJ3</accession>
<feature type="transmembrane region" description="Helical" evidence="1">
    <location>
        <begin position="47"/>
        <end position="66"/>
    </location>
</feature>
<keyword evidence="1" id="KW-1133">Transmembrane helix</keyword>
<dbReference type="PROSITE" id="PS51257">
    <property type="entry name" value="PROKAR_LIPOPROTEIN"/>
    <property type="match status" value="1"/>
</dbReference>
<name>A0ABS8IFJ3_9NOSO</name>
<keyword evidence="3" id="KW-1185">Reference proteome</keyword>
<evidence type="ECO:0000313" key="3">
    <source>
        <dbReference type="Proteomes" id="UP001199525"/>
    </source>
</evidence>
<dbReference type="Proteomes" id="UP001199525">
    <property type="component" value="Unassembled WGS sequence"/>
</dbReference>